<organism evidence="14 15">
    <name type="scientific">Halalkalibacter oceani</name>
    <dbReference type="NCBI Taxonomy" id="1653776"/>
    <lineage>
        <taxon>Bacteria</taxon>
        <taxon>Bacillati</taxon>
        <taxon>Bacillota</taxon>
        <taxon>Bacilli</taxon>
        <taxon>Bacillales</taxon>
        <taxon>Bacillaceae</taxon>
        <taxon>Halalkalibacter</taxon>
    </lineage>
</organism>
<dbReference type="AlphaFoldDB" id="A0A9X2DLG3"/>
<dbReference type="GO" id="GO:0006221">
    <property type="term" value="P:pyrimidine nucleotide biosynthetic process"/>
    <property type="evidence" value="ECO:0007669"/>
    <property type="project" value="InterPro"/>
</dbReference>
<dbReference type="InterPro" id="IPR017938">
    <property type="entry name" value="Riboflavin_synthase-like_b-brl"/>
</dbReference>
<dbReference type="Gene3D" id="2.40.30.10">
    <property type="entry name" value="Translation factors"/>
    <property type="match status" value="1"/>
</dbReference>
<evidence type="ECO:0000256" key="1">
    <source>
        <dbReference type="ARBA" id="ARBA00006422"/>
    </source>
</evidence>
<dbReference type="EMBL" id="JAMBOL010000001">
    <property type="protein sequence ID" value="MCM3712724.1"/>
    <property type="molecule type" value="Genomic_DNA"/>
</dbReference>
<keyword evidence="3 11" id="KW-0285">Flavoprotein</keyword>
<keyword evidence="7" id="KW-0249">Electron transport</keyword>
<feature type="binding site" evidence="11">
    <location>
        <begin position="76"/>
        <end position="77"/>
    </location>
    <ligand>
        <name>FAD</name>
        <dbReference type="ChEBI" id="CHEBI:57692"/>
    </ligand>
</feature>
<evidence type="ECO:0000256" key="8">
    <source>
        <dbReference type="ARBA" id="ARBA00023004"/>
    </source>
</evidence>
<feature type="domain" description="FAD-binding FR-type" evidence="13">
    <location>
        <begin position="1"/>
        <end position="101"/>
    </location>
</feature>
<dbReference type="RefSeq" id="WP_251221582.1">
    <property type="nucleotide sequence ID" value="NZ_JAMBOL010000001.1"/>
</dbReference>
<dbReference type="PIRSF" id="PIRSF006816">
    <property type="entry name" value="Cyc3_hyd_g"/>
    <property type="match status" value="1"/>
</dbReference>
<dbReference type="InterPro" id="IPR017927">
    <property type="entry name" value="FAD-bd_FR_type"/>
</dbReference>
<gene>
    <name evidence="14" type="ORF">M3202_01395</name>
</gene>
<evidence type="ECO:0000256" key="6">
    <source>
        <dbReference type="ARBA" id="ARBA00022827"/>
    </source>
</evidence>
<keyword evidence="6 11" id="KW-0274">FAD</keyword>
<dbReference type="GO" id="GO:0046872">
    <property type="term" value="F:metal ion binding"/>
    <property type="evidence" value="ECO:0007669"/>
    <property type="project" value="UniProtKB-KW"/>
</dbReference>
<dbReference type="GO" id="GO:0051537">
    <property type="term" value="F:2 iron, 2 sulfur cluster binding"/>
    <property type="evidence" value="ECO:0007669"/>
    <property type="project" value="UniProtKB-KW"/>
</dbReference>
<evidence type="ECO:0000256" key="4">
    <source>
        <dbReference type="ARBA" id="ARBA00022714"/>
    </source>
</evidence>
<dbReference type="PANTHER" id="PTHR43513:SF3">
    <property type="entry name" value="DIHYDROOROTATE DEHYDROGENASE B (NAD(+)), ELECTRON TRANSFER SUBUNIT-RELATED"/>
    <property type="match status" value="1"/>
</dbReference>
<dbReference type="GO" id="GO:0050660">
    <property type="term" value="F:flavin adenine dinucleotide binding"/>
    <property type="evidence" value="ECO:0007669"/>
    <property type="project" value="InterPro"/>
</dbReference>
<dbReference type="PROSITE" id="PS51384">
    <property type="entry name" value="FAD_FR"/>
    <property type="match status" value="1"/>
</dbReference>
<evidence type="ECO:0000256" key="5">
    <source>
        <dbReference type="ARBA" id="ARBA00022723"/>
    </source>
</evidence>
<keyword evidence="15" id="KW-1185">Reference proteome</keyword>
<comment type="cofactor">
    <cofactor evidence="11">
        <name>FAD</name>
        <dbReference type="ChEBI" id="CHEBI:57692"/>
    </cofactor>
    <text evidence="11">Binds 1 FAD per subunit.</text>
</comment>
<feature type="binding site" evidence="11">
    <location>
        <begin position="52"/>
        <end position="55"/>
    </location>
    <ligand>
        <name>FAD</name>
        <dbReference type="ChEBI" id="CHEBI:57692"/>
    </ligand>
</feature>
<dbReference type="SUPFAM" id="SSF63380">
    <property type="entry name" value="Riboflavin synthase domain-like"/>
    <property type="match status" value="1"/>
</dbReference>
<comment type="caution">
    <text evidence="14">The sequence shown here is derived from an EMBL/GenBank/DDBJ whole genome shotgun (WGS) entry which is preliminary data.</text>
</comment>
<evidence type="ECO:0000256" key="10">
    <source>
        <dbReference type="ARBA" id="ARBA00034078"/>
    </source>
</evidence>
<accession>A0A9X2DLG3</accession>
<evidence type="ECO:0000256" key="9">
    <source>
        <dbReference type="ARBA" id="ARBA00023014"/>
    </source>
</evidence>
<evidence type="ECO:0000256" key="3">
    <source>
        <dbReference type="ARBA" id="ARBA00022630"/>
    </source>
</evidence>
<keyword evidence="4 12" id="KW-0001">2Fe-2S</keyword>
<feature type="binding site" evidence="12">
    <location>
        <position position="223"/>
    </location>
    <ligand>
        <name>[2Fe-2S] cluster</name>
        <dbReference type="ChEBI" id="CHEBI:190135"/>
    </ligand>
</feature>
<dbReference type="InterPro" id="IPR012165">
    <property type="entry name" value="Cyt_c3_hydrogenase_gsu"/>
</dbReference>
<dbReference type="Proteomes" id="UP001139179">
    <property type="component" value="Unassembled WGS sequence"/>
</dbReference>
<evidence type="ECO:0000256" key="11">
    <source>
        <dbReference type="PIRSR" id="PIRSR006816-1"/>
    </source>
</evidence>
<evidence type="ECO:0000313" key="14">
    <source>
        <dbReference type="EMBL" id="MCM3712724.1"/>
    </source>
</evidence>
<dbReference type="InterPro" id="IPR019480">
    <property type="entry name" value="Dihydroorotate_DH_Fe-S-bd"/>
</dbReference>
<evidence type="ECO:0000256" key="2">
    <source>
        <dbReference type="ARBA" id="ARBA00022448"/>
    </source>
</evidence>
<dbReference type="CDD" id="cd06218">
    <property type="entry name" value="DHOD_e_trans"/>
    <property type="match status" value="1"/>
</dbReference>
<dbReference type="InterPro" id="IPR039261">
    <property type="entry name" value="FNR_nucleotide-bd"/>
</dbReference>
<dbReference type="InterPro" id="IPR037117">
    <property type="entry name" value="Dihydroorotate_DH_ele_sf"/>
</dbReference>
<dbReference type="InterPro" id="IPR050353">
    <property type="entry name" value="PyrK_electron_transfer"/>
</dbReference>
<name>A0A9X2DLG3_9BACI</name>
<keyword evidence="8 12" id="KW-0408">Iron</keyword>
<evidence type="ECO:0000259" key="13">
    <source>
        <dbReference type="PROSITE" id="PS51384"/>
    </source>
</evidence>
<keyword evidence="2" id="KW-0813">Transport</keyword>
<comment type="cofactor">
    <cofactor evidence="10">
        <name>[2Fe-2S] cluster</name>
        <dbReference type="ChEBI" id="CHEBI:190135"/>
    </cofactor>
</comment>
<dbReference type="Gene3D" id="2.10.240.10">
    <property type="entry name" value="Dihydroorotate dehydrogenase, electron transfer subunit"/>
    <property type="match status" value="1"/>
</dbReference>
<comment type="similarity">
    <text evidence="1">Belongs to the PyrK family.</text>
</comment>
<dbReference type="PANTHER" id="PTHR43513">
    <property type="entry name" value="DIHYDROOROTATE DEHYDROGENASE B (NAD(+)), ELECTRON TRANSFER SUBUNIT"/>
    <property type="match status" value="1"/>
</dbReference>
<keyword evidence="5 12" id="KW-0479">Metal-binding</keyword>
<keyword evidence="9 12" id="KW-0411">Iron-sulfur</keyword>
<dbReference type="SUPFAM" id="SSF52343">
    <property type="entry name" value="Ferredoxin reductase-like, C-terminal NADP-linked domain"/>
    <property type="match status" value="1"/>
</dbReference>
<evidence type="ECO:0000313" key="15">
    <source>
        <dbReference type="Proteomes" id="UP001139179"/>
    </source>
</evidence>
<feature type="binding site" evidence="12">
    <location>
        <position position="228"/>
    </location>
    <ligand>
        <name>[2Fe-2S] cluster</name>
        <dbReference type="ChEBI" id="CHEBI:190135"/>
    </ligand>
</feature>
<sequence length="261" mass="28660">MKAQQVTILTNVQVSERYWHMTVDTSEIAEKVHPGQFFNILCEQSVYPFLRRPLSVYRIDDEANTLEFLYLVKGLGTTKMTEFKAGEKIDIFGPLGVGFDLKEEYESILLLARGVGVATLAALAFEAAQKGKKVHAILSARSENDLLAADFLEGLGVSVYKVTDESGTSDVEKVEALIGNIMGAQAIDALYTCGSKRLSRLMQRLAIKHQLPGEIALEEHMGCAMGVCFACVCDIREGDDVKSVRVCHEGPVFPLEKVVLA</sequence>
<proteinExistence type="inferred from homology"/>
<evidence type="ECO:0000256" key="7">
    <source>
        <dbReference type="ARBA" id="ARBA00022982"/>
    </source>
</evidence>
<dbReference type="Pfam" id="PF10418">
    <property type="entry name" value="DHODB_Fe-S_bind"/>
    <property type="match status" value="1"/>
</dbReference>
<dbReference type="Gene3D" id="3.40.50.80">
    <property type="entry name" value="Nucleotide-binding domain of ferredoxin-NADP reductase (FNR) module"/>
    <property type="match status" value="1"/>
</dbReference>
<evidence type="ECO:0000256" key="12">
    <source>
        <dbReference type="PIRSR" id="PIRSR006816-2"/>
    </source>
</evidence>
<protein>
    <submittedName>
        <fullName evidence="14">Dihydroorotate dehydrogenase electron transfer subunit</fullName>
    </submittedName>
</protein>
<comment type="cofactor">
    <cofactor evidence="12">
        <name>[2Fe-2S] cluster</name>
        <dbReference type="ChEBI" id="CHEBI:190135"/>
    </cofactor>
    <text evidence="12">Binds 1 [2Fe-2S] cluster per subunit.</text>
</comment>
<feature type="binding site" evidence="12">
    <location>
        <position position="247"/>
    </location>
    <ligand>
        <name>[2Fe-2S] cluster</name>
        <dbReference type="ChEBI" id="CHEBI:190135"/>
    </ligand>
</feature>
<reference evidence="14" key="1">
    <citation type="submission" date="2022-05" db="EMBL/GenBank/DDBJ databases">
        <title>Comparative Genomics of Spacecraft Associated Microbes.</title>
        <authorList>
            <person name="Tran M.T."/>
            <person name="Wright A."/>
            <person name="Seuylemezian A."/>
            <person name="Eisen J."/>
            <person name="Coil D."/>
        </authorList>
    </citation>
    <scope>NUCLEOTIDE SEQUENCE</scope>
    <source>
        <strain evidence="14">214.1.1</strain>
    </source>
</reference>
<dbReference type="GO" id="GO:0016491">
    <property type="term" value="F:oxidoreductase activity"/>
    <property type="evidence" value="ECO:0007669"/>
    <property type="project" value="InterPro"/>
</dbReference>
<feature type="binding site" evidence="12">
    <location>
        <position position="231"/>
    </location>
    <ligand>
        <name>[2Fe-2S] cluster</name>
        <dbReference type="ChEBI" id="CHEBI:190135"/>
    </ligand>
</feature>